<comment type="caution">
    <text evidence="4">The sequence shown here is derived from an EMBL/GenBank/DDBJ whole genome shotgun (WGS) entry which is preliminary data.</text>
</comment>
<evidence type="ECO:0000256" key="2">
    <source>
        <dbReference type="ARBA" id="ARBA00022801"/>
    </source>
</evidence>
<evidence type="ECO:0000259" key="3">
    <source>
        <dbReference type="Pfam" id="PF01979"/>
    </source>
</evidence>
<comment type="similarity">
    <text evidence="1">Belongs to the metallo-dependent hydrolases superfamily. ATZ/TRZ family.</text>
</comment>
<dbReference type="Proteomes" id="UP001595796">
    <property type="component" value="Unassembled WGS sequence"/>
</dbReference>
<sequence>MSDARRPSHVDILIEDAHILTGDLMRPSIPHGRIGTSGNRLVLVEAVEDGPPPIAAQTIGGRGMLAIPGLMNVHTHSVLSLMRGTAEDMGFAPAYTKGVPQGHVISAAEAVALARLGALESLKFGSTLINDMYVHVEETLPAMAELGLRVVASDRIHDVDFSRVSQGLWVYDAAIGRRSLDRCLALADRYQGSFDGRVNVVIGAHAPDTCSRDFLMEIRAASERHGLRVSTHLSQSKLEVDFIQEREGCTPTELLDDIGLLNDRLIAAHCIVLNDSDIARAGAAGINVAHVPKGNAGGGMIAPTRRLRAAGANLALATDNLLGDMVEAMRWALCIGRLQAGTVEPDWQPEDVFAMATMNGARALGLDGELGSLVPGRKADVVLMHIDRPSFVPLIDPLGNLVHCGQGSNVRDVIVDGVIRVRDEAAVGVDEAAIMADAQKASENLWRRAAA</sequence>
<accession>A0ABV9Z313</accession>
<dbReference type="SUPFAM" id="SSF51338">
    <property type="entry name" value="Composite domain of metallo-dependent hydrolases"/>
    <property type="match status" value="2"/>
</dbReference>
<dbReference type="RefSeq" id="WP_114957981.1">
    <property type="nucleotide sequence ID" value="NZ_JBHSJF010000006.1"/>
</dbReference>
<dbReference type="Pfam" id="PF01979">
    <property type="entry name" value="Amidohydro_1"/>
    <property type="match status" value="1"/>
</dbReference>
<dbReference type="Gene3D" id="2.30.40.10">
    <property type="entry name" value="Urease, subunit C, domain 1"/>
    <property type="match status" value="1"/>
</dbReference>
<dbReference type="InterPro" id="IPR050287">
    <property type="entry name" value="MTA/SAH_deaminase"/>
</dbReference>
<dbReference type="InterPro" id="IPR032466">
    <property type="entry name" value="Metal_Hydrolase"/>
</dbReference>
<proteinExistence type="inferred from homology"/>
<keyword evidence="2" id="KW-0378">Hydrolase</keyword>
<dbReference type="InterPro" id="IPR011059">
    <property type="entry name" value="Metal-dep_hydrolase_composite"/>
</dbReference>
<name>A0ABV9Z313_9HYPH</name>
<gene>
    <name evidence="4" type="ORF">ACFPFW_10945</name>
</gene>
<dbReference type="PANTHER" id="PTHR43794:SF11">
    <property type="entry name" value="AMIDOHYDROLASE-RELATED DOMAIN-CONTAINING PROTEIN"/>
    <property type="match status" value="1"/>
</dbReference>
<dbReference type="PANTHER" id="PTHR43794">
    <property type="entry name" value="AMINOHYDROLASE SSNA-RELATED"/>
    <property type="match status" value="1"/>
</dbReference>
<evidence type="ECO:0000256" key="1">
    <source>
        <dbReference type="ARBA" id="ARBA00006745"/>
    </source>
</evidence>
<dbReference type="EMBL" id="JBHSJF010000006">
    <property type="protein sequence ID" value="MFC5068526.1"/>
    <property type="molecule type" value="Genomic_DNA"/>
</dbReference>
<evidence type="ECO:0000313" key="4">
    <source>
        <dbReference type="EMBL" id="MFC5068526.1"/>
    </source>
</evidence>
<organism evidence="4 5">
    <name type="scientific">Flaviflagellibacter deserti</name>
    <dbReference type="NCBI Taxonomy" id="2267266"/>
    <lineage>
        <taxon>Bacteria</taxon>
        <taxon>Pseudomonadati</taxon>
        <taxon>Pseudomonadota</taxon>
        <taxon>Alphaproteobacteria</taxon>
        <taxon>Hyphomicrobiales</taxon>
        <taxon>Flaviflagellibacter</taxon>
    </lineage>
</organism>
<evidence type="ECO:0000313" key="5">
    <source>
        <dbReference type="Proteomes" id="UP001595796"/>
    </source>
</evidence>
<dbReference type="SUPFAM" id="SSF51556">
    <property type="entry name" value="Metallo-dependent hydrolases"/>
    <property type="match status" value="1"/>
</dbReference>
<dbReference type="Gene3D" id="3.20.20.140">
    <property type="entry name" value="Metal-dependent hydrolases"/>
    <property type="match status" value="1"/>
</dbReference>
<keyword evidence="5" id="KW-1185">Reference proteome</keyword>
<reference evidence="5" key="1">
    <citation type="journal article" date="2019" name="Int. J. Syst. Evol. Microbiol.">
        <title>The Global Catalogue of Microorganisms (GCM) 10K type strain sequencing project: providing services to taxonomists for standard genome sequencing and annotation.</title>
        <authorList>
            <consortium name="The Broad Institute Genomics Platform"/>
            <consortium name="The Broad Institute Genome Sequencing Center for Infectious Disease"/>
            <person name="Wu L."/>
            <person name="Ma J."/>
        </authorList>
    </citation>
    <scope>NUCLEOTIDE SEQUENCE [LARGE SCALE GENOMIC DNA]</scope>
    <source>
        <strain evidence="5">CGMCC 1.16444</strain>
    </source>
</reference>
<protein>
    <submittedName>
        <fullName evidence="4">Amidohydrolase family protein</fullName>
    </submittedName>
</protein>
<dbReference type="InterPro" id="IPR006680">
    <property type="entry name" value="Amidohydro-rel"/>
</dbReference>
<feature type="domain" description="Amidohydrolase-related" evidence="3">
    <location>
        <begin position="66"/>
        <end position="419"/>
    </location>
</feature>